<evidence type="ECO:0000259" key="7">
    <source>
        <dbReference type="PROSITE" id="PS50011"/>
    </source>
</evidence>
<dbReference type="PROSITE" id="PS50011">
    <property type="entry name" value="PROTEIN_KINASE_DOM"/>
    <property type="match status" value="1"/>
</dbReference>
<evidence type="ECO:0000256" key="6">
    <source>
        <dbReference type="SAM" id="Phobius"/>
    </source>
</evidence>
<dbReference type="GO" id="GO:0004714">
    <property type="term" value="F:transmembrane receptor protein tyrosine kinase activity"/>
    <property type="evidence" value="ECO:0007669"/>
    <property type="project" value="TreeGrafter"/>
</dbReference>
<proteinExistence type="predicted"/>
<dbReference type="InterPro" id="IPR020635">
    <property type="entry name" value="Tyr_kinase_cat_dom"/>
</dbReference>
<dbReference type="InterPro" id="IPR001245">
    <property type="entry name" value="Ser-Thr/Tyr_kinase_cat_dom"/>
</dbReference>
<dbReference type="InterPro" id="IPR050122">
    <property type="entry name" value="RTK"/>
</dbReference>
<dbReference type="GO" id="GO:0043235">
    <property type="term" value="C:receptor complex"/>
    <property type="evidence" value="ECO:0007669"/>
    <property type="project" value="TreeGrafter"/>
</dbReference>
<keyword evidence="1" id="KW-0808">Transferase</keyword>
<dbReference type="GO" id="GO:0007169">
    <property type="term" value="P:cell surface receptor protein tyrosine kinase signaling pathway"/>
    <property type="evidence" value="ECO:0007669"/>
    <property type="project" value="TreeGrafter"/>
</dbReference>
<dbReference type="InterPro" id="IPR008266">
    <property type="entry name" value="Tyr_kinase_AS"/>
</dbReference>
<dbReference type="SUPFAM" id="SSF56112">
    <property type="entry name" value="Protein kinase-like (PK-like)"/>
    <property type="match status" value="1"/>
</dbReference>
<feature type="transmembrane region" description="Helical" evidence="6">
    <location>
        <begin position="179"/>
        <end position="204"/>
    </location>
</feature>
<dbReference type="FunFam" id="1.10.510.10:FF:000554">
    <property type="entry name" value="Predicted protein"/>
    <property type="match status" value="1"/>
</dbReference>
<accession>A0A914X082</accession>
<evidence type="ECO:0000313" key="8">
    <source>
        <dbReference type="Proteomes" id="UP000887566"/>
    </source>
</evidence>
<dbReference type="PANTHER" id="PTHR24416">
    <property type="entry name" value="TYROSINE-PROTEIN KINASE RECEPTOR"/>
    <property type="match status" value="1"/>
</dbReference>
<keyword evidence="4" id="KW-0067">ATP-binding</keyword>
<evidence type="ECO:0000256" key="4">
    <source>
        <dbReference type="ARBA" id="ARBA00022840"/>
    </source>
</evidence>
<evidence type="ECO:0000256" key="2">
    <source>
        <dbReference type="ARBA" id="ARBA00022741"/>
    </source>
</evidence>
<dbReference type="GO" id="GO:0005524">
    <property type="term" value="F:ATP binding"/>
    <property type="evidence" value="ECO:0007669"/>
    <property type="project" value="UniProtKB-KW"/>
</dbReference>
<sequence length="624" mass="70523">MLAFFGNFGLSNTTLPHTTDLEPTFIPVFQANTSEDFKEICSYMSNLTQCAPSTDCWTLDGMDHLVFPGGPQEVTLILETLLPFQYLCTNYYQMVLSNWDCLSPSLSNNNCTLGAHVYPSCADTETYLTCYKNEMSEACNNEVGKIMCYMSVAVSKATIANHCDINELNNACSEGGSGYIIWVAVAVGLFLFLLLIAIFGYLCYRRRKQTIANLARVNSSVGYGNHVQLAERPTEKGDMKKRYQYIDQPGTTHNETCTRDAWEVSSDQLKIFDHKKLGSGAFCVVYKGQLEGKAPICKIQPSMATQCFENCEVAVKKLPEYADSAAKNDFLQEIDFMKRIGYHSHLVSIIGCIIAPQLDPCLIMEYCCNGDLLKYVRNRRLEIVESMADDETALRFKDLLSFAWQISDGMDFLSSKGCIHRDVAARNVLIDEKKVAKIGDFGLCRLMDTATYTTRGGRLPIKWMAPESLQDYEYTTKSDVWSFGVLLYELFSLGAVPYSWVQPADMVAYLRSGKRLEKPEHCADNVYLIMQACWKEKPDERPFFSDLRMELGTLLSNATEDYGYLDIRNPCNGQCYQFLPNHSGSTEQSEIHHEESTFPNDTDLKFEVDAPTTTSYKNYTEIFM</sequence>
<dbReference type="PRINTS" id="PR00109">
    <property type="entry name" value="TYRKINASE"/>
</dbReference>
<keyword evidence="5" id="KW-0829">Tyrosine-protein kinase</keyword>
<dbReference type="Pfam" id="PF07714">
    <property type="entry name" value="PK_Tyr_Ser-Thr"/>
    <property type="match status" value="1"/>
</dbReference>
<keyword evidence="3" id="KW-0418">Kinase</keyword>
<dbReference type="Gene3D" id="3.30.200.20">
    <property type="entry name" value="Phosphorylase Kinase, domain 1"/>
    <property type="match status" value="1"/>
</dbReference>
<evidence type="ECO:0000256" key="3">
    <source>
        <dbReference type="ARBA" id="ARBA00022777"/>
    </source>
</evidence>
<keyword evidence="6" id="KW-0812">Transmembrane</keyword>
<dbReference type="InterPro" id="IPR000719">
    <property type="entry name" value="Prot_kinase_dom"/>
</dbReference>
<dbReference type="WBParaSite" id="PSAMB.scaffold5807size10851.g27347.t1">
    <property type="protein sequence ID" value="PSAMB.scaffold5807size10851.g27347.t1"/>
    <property type="gene ID" value="PSAMB.scaffold5807size10851.g27347"/>
</dbReference>
<dbReference type="CDD" id="cd00192">
    <property type="entry name" value="PTKc"/>
    <property type="match status" value="1"/>
</dbReference>
<dbReference type="InterPro" id="IPR011009">
    <property type="entry name" value="Kinase-like_dom_sf"/>
</dbReference>
<keyword evidence="8" id="KW-1185">Reference proteome</keyword>
<keyword evidence="6" id="KW-0472">Membrane</keyword>
<evidence type="ECO:0000313" key="9">
    <source>
        <dbReference type="WBParaSite" id="PSAMB.scaffold5807size10851.g27347.t1"/>
    </source>
</evidence>
<dbReference type="PANTHER" id="PTHR24416:SF600">
    <property type="entry name" value="PDGF- AND VEGF-RECEPTOR RELATED, ISOFORM J"/>
    <property type="match status" value="1"/>
</dbReference>
<dbReference type="GO" id="GO:0005886">
    <property type="term" value="C:plasma membrane"/>
    <property type="evidence" value="ECO:0007669"/>
    <property type="project" value="TreeGrafter"/>
</dbReference>
<keyword evidence="2" id="KW-0547">Nucleotide-binding</keyword>
<organism evidence="8 9">
    <name type="scientific">Plectus sambesii</name>
    <dbReference type="NCBI Taxonomy" id="2011161"/>
    <lineage>
        <taxon>Eukaryota</taxon>
        <taxon>Metazoa</taxon>
        <taxon>Ecdysozoa</taxon>
        <taxon>Nematoda</taxon>
        <taxon>Chromadorea</taxon>
        <taxon>Plectida</taxon>
        <taxon>Plectina</taxon>
        <taxon>Plectoidea</taxon>
        <taxon>Plectidae</taxon>
        <taxon>Plectus</taxon>
    </lineage>
</organism>
<protein>
    <submittedName>
        <fullName evidence="9">Protein kinase domain-containing protein</fullName>
    </submittedName>
</protein>
<keyword evidence="6" id="KW-1133">Transmembrane helix</keyword>
<dbReference type="Gene3D" id="1.10.510.10">
    <property type="entry name" value="Transferase(Phosphotransferase) domain 1"/>
    <property type="match status" value="1"/>
</dbReference>
<dbReference type="PROSITE" id="PS00109">
    <property type="entry name" value="PROTEIN_KINASE_TYR"/>
    <property type="match status" value="1"/>
</dbReference>
<dbReference type="AlphaFoldDB" id="A0A914X082"/>
<dbReference type="SMART" id="SM00219">
    <property type="entry name" value="TyrKc"/>
    <property type="match status" value="1"/>
</dbReference>
<name>A0A914X082_9BILA</name>
<dbReference type="Proteomes" id="UP000887566">
    <property type="component" value="Unplaced"/>
</dbReference>
<evidence type="ECO:0000256" key="1">
    <source>
        <dbReference type="ARBA" id="ARBA00022679"/>
    </source>
</evidence>
<feature type="domain" description="Protein kinase" evidence="7">
    <location>
        <begin position="271"/>
        <end position="555"/>
    </location>
</feature>
<reference evidence="9" key="1">
    <citation type="submission" date="2022-11" db="UniProtKB">
        <authorList>
            <consortium name="WormBaseParasite"/>
        </authorList>
    </citation>
    <scope>IDENTIFICATION</scope>
</reference>
<evidence type="ECO:0000256" key="5">
    <source>
        <dbReference type="ARBA" id="ARBA00023137"/>
    </source>
</evidence>